<dbReference type="OrthoDB" id="176168at2"/>
<gene>
    <name evidence="7" type="ORF">DFR27_2133</name>
</gene>
<evidence type="ECO:0000256" key="1">
    <source>
        <dbReference type="ARBA" id="ARBA00007806"/>
    </source>
</evidence>
<dbReference type="InterPro" id="IPR051816">
    <property type="entry name" value="Glycosyl_Hydrolase_31"/>
</dbReference>
<dbReference type="SUPFAM" id="SSF74650">
    <property type="entry name" value="Galactose mutarotase-like"/>
    <property type="match status" value="1"/>
</dbReference>
<dbReference type="PANTHER" id="PTHR43863">
    <property type="entry name" value="HYDROLASE, PUTATIVE (AFU_ORTHOLOGUE AFUA_1G03140)-RELATED"/>
    <property type="match status" value="1"/>
</dbReference>
<dbReference type="GO" id="GO:0016740">
    <property type="term" value="F:transferase activity"/>
    <property type="evidence" value="ECO:0007669"/>
    <property type="project" value="UniProtKB-KW"/>
</dbReference>
<sequence>MLNRLSSLTLAAILVLAATATHSEQLVSHETSTAELTLATDEGFYVLTLLHDNAIRVDFNPSSIAPPPSRAISPKLSTAHARLNEENQQLVFGSESIQAVITPSPFSIKFLRDGETQLTEVLNLHSESNASSASFSLTNNEVLMGGGSRVLGVNRRGHRLPLYNRAHYGFETHSEQMYYSLPLVLSDKHYAILWDNPSSGWLDLDSKANNQLNFNSEHGSASFVIITGGSLQSLVRNYVKTTGYQPLPPRWSLGLYASRFGYHSEHEARKVVSAFAEHDFPLDAIVLDLYWFGKEMKGTMGNLEWDTDNWPTPEAMIADFQQAGVNTVLITEPFILTSSAQWDNAVAANALAIDESGAPKTFDFYFGNTGLVDVFSTAGQNWFAQVYKRLAGYGVTGWWGDLGEPEVHPADSFHLSDGGLVPANAVHNAYGHQWAQLLDETLRDAQPNQRPFIMMRAGYAGSQRFGLIPWTGDVNRTWGGLQSQIELSLQAGLQGLAYMHSDIGGFAGGDVFDPELYVRWFQYGVFQPVLRPHAQENIASEPVFHDSATQALTRPYAKLRYRLLPYLYTLSYLNSTLGDPMMRPMSFISHDPNDLLSTSQYLYGDAFLVHPITADQQRSADIKLPSGSHWYDFWSSEVFSGGQTIKYEAPITKLPLLVRGGSFITMTREDIANTSAYRGDELDVHFYFDPEVVSSSAQVFEDDGLDPNSISNQSFELIHLTASHDGLALQGEISSQGKGYAGMPEQRNLRIVIHGINEAPAELTINGASALAAFDDQAKTLSFSLAHSLHTETQWELKL</sequence>
<dbReference type="EMBL" id="REFJ01000005">
    <property type="protein sequence ID" value="RMA78794.1"/>
    <property type="molecule type" value="Genomic_DNA"/>
</dbReference>
<keyword evidence="7" id="KW-0808">Transferase</keyword>
<evidence type="ECO:0000313" key="7">
    <source>
        <dbReference type="EMBL" id="RMA78794.1"/>
    </source>
</evidence>
<comment type="similarity">
    <text evidence="1 2">Belongs to the glycosyl hydrolase 31 family.</text>
</comment>
<keyword evidence="3" id="KW-0732">Signal</keyword>
<comment type="caution">
    <text evidence="7">The sequence shown here is derived from an EMBL/GenBank/DDBJ whole genome shotgun (WGS) entry which is preliminary data.</text>
</comment>
<dbReference type="Pfam" id="PF01055">
    <property type="entry name" value="Glyco_hydro_31_2nd"/>
    <property type="match status" value="1"/>
</dbReference>
<dbReference type="InterPro" id="IPR013780">
    <property type="entry name" value="Glyco_hydro_b"/>
</dbReference>
<dbReference type="Gene3D" id="2.60.40.1760">
    <property type="entry name" value="glycosyl hydrolase (family 31)"/>
    <property type="match status" value="1"/>
</dbReference>
<dbReference type="InterPro" id="IPR048395">
    <property type="entry name" value="Glyco_hydro_31_C"/>
</dbReference>
<protein>
    <submittedName>
        <fullName evidence="7">Oligosaccharide 4-alpha-D-glucosyltransferase</fullName>
    </submittedName>
</protein>
<keyword evidence="8" id="KW-1185">Reference proteome</keyword>
<dbReference type="Gene3D" id="3.20.20.80">
    <property type="entry name" value="Glycosidases"/>
    <property type="match status" value="1"/>
</dbReference>
<dbReference type="CDD" id="cd14752">
    <property type="entry name" value="GH31_N"/>
    <property type="match status" value="1"/>
</dbReference>
<dbReference type="Pfam" id="PF13802">
    <property type="entry name" value="Gal_mutarotas_2"/>
    <property type="match status" value="1"/>
</dbReference>
<dbReference type="InterPro" id="IPR000322">
    <property type="entry name" value="Glyco_hydro_31_TIM"/>
</dbReference>
<dbReference type="AlphaFoldDB" id="A0A3M0A2X1"/>
<feature type="domain" description="Glycoside hydrolase family 31 TIM barrel" evidence="4">
    <location>
        <begin position="246"/>
        <end position="570"/>
    </location>
</feature>
<feature type="domain" description="Glycosyl hydrolase family 31 C-terminal" evidence="6">
    <location>
        <begin position="578"/>
        <end position="664"/>
    </location>
</feature>
<dbReference type="GO" id="GO:0030246">
    <property type="term" value="F:carbohydrate binding"/>
    <property type="evidence" value="ECO:0007669"/>
    <property type="project" value="InterPro"/>
</dbReference>
<dbReference type="Proteomes" id="UP000267187">
    <property type="component" value="Unassembled WGS sequence"/>
</dbReference>
<dbReference type="InterPro" id="IPR025887">
    <property type="entry name" value="Glyco_hydro_31_N_dom"/>
</dbReference>
<feature type="domain" description="Glycoside hydrolase family 31 N-terminal" evidence="5">
    <location>
        <begin position="47"/>
        <end position="203"/>
    </location>
</feature>
<proteinExistence type="inferred from homology"/>
<reference evidence="7 8" key="1">
    <citation type="submission" date="2018-10" db="EMBL/GenBank/DDBJ databases">
        <title>Genomic Encyclopedia of Type Strains, Phase IV (KMG-IV): sequencing the most valuable type-strain genomes for metagenomic binning, comparative biology and taxonomic classification.</title>
        <authorList>
            <person name="Goeker M."/>
        </authorList>
    </citation>
    <scope>NUCLEOTIDE SEQUENCE [LARGE SCALE GENOMIC DNA]</scope>
    <source>
        <strain evidence="7 8">DSM 25080</strain>
    </source>
</reference>
<feature type="chain" id="PRO_5018159690" evidence="3">
    <location>
        <begin position="24"/>
        <end position="799"/>
    </location>
</feature>
<evidence type="ECO:0000313" key="8">
    <source>
        <dbReference type="Proteomes" id="UP000267187"/>
    </source>
</evidence>
<dbReference type="SUPFAM" id="SSF51011">
    <property type="entry name" value="Glycosyl hydrolase domain"/>
    <property type="match status" value="1"/>
</dbReference>
<evidence type="ECO:0000259" key="5">
    <source>
        <dbReference type="Pfam" id="PF13802"/>
    </source>
</evidence>
<name>A0A3M0A2X1_9GAMM</name>
<evidence type="ECO:0000256" key="3">
    <source>
        <dbReference type="SAM" id="SignalP"/>
    </source>
</evidence>
<dbReference type="InterPro" id="IPR017853">
    <property type="entry name" value="GH"/>
</dbReference>
<dbReference type="GO" id="GO:0005975">
    <property type="term" value="P:carbohydrate metabolic process"/>
    <property type="evidence" value="ECO:0007669"/>
    <property type="project" value="InterPro"/>
</dbReference>
<feature type="signal peptide" evidence="3">
    <location>
        <begin position="1"/>
        <end position="23"/>
    </location>
</feature>
<keyword evidence="2" id="KW-0378">Hydrolase</keyword>
<accession>A0A3M0A2X1</accession>
<evidence type="ECO:0000259" key="6">
    <source>
        <dbReference type="Pfam" id="PF21365"/>
    </source>
</evidence>
<dbReference type="GO" id="GO:0004553">
    <property type="term" value="F:hydrolase activity, hydrolyzing O-glycosyl compounds"/>
    <property type="evidence" value="ECO:0007669"/>
    <property type="project" value="InterPro"/>
</dbReference>
<keyword evidence="2" id="KW-0326">Glycosidase</keyword>
<dbReference type="RefSeq" id="WP_121877434.1">
    <property type="nucleotide sequence ID" value="NZ_REFJ01000005.1"/>
</dbReference>
<evidence type="ECO:0000259" key="4">
    <source>
        <dbReference type="Pfam" id="PF01055"/>
    </source>
</evidence>
<organism evidence="7 8">
    <name type="scientific">Umboniibacter marinipuniceus</name>
    <dbReference type="NCBI Taxonomy" id="569599"/>
    <lineage>
        <taxon>Bacteria</taxon>
        <taxon>Pseudomonadati</taxon>
        <taxon>Pseudomonadota</taxon>
        <taxon>Gammaproteobacteria</taxon>
        <taxon>Cellvibrionales</taxon>
        <taxon>Cellvibrionaceae</taxon>
        <taxon>Umboniibacter</taxon>
    </lineage>
</organism>
<dbReference type="SUPFAM" id="SSF51445">
    <property type="entry name" value="(Trans)glycosidases"/>
    <property type="match status" value="1"/>
</dbReference>
<dbReference type="Pfam" id="PF21365">
    <property type="entry name" value="Glyco_hydro_31_3rd"/>
    <property type="match status" value="1"/>
</dbReference>
<dbReference type="InterPro" id="IPR011013">
    <property type="entry name" value="Gal_mutarotase_sf_dom"/>
</dbReference>
<evidence type="ECO:0000256" key="2">
    <source>
        <dbReference type="RuleBase" id="RU361185"/>
    </source>
</evidence>
<dbReference type="Gene3D" id="2.60.40.1180">
    <property type="entry name" value="Golgi alpha-mannosidase II"/>
    <property type="match status" value="2"/>
</dbReference>
<dbReference type="PANTHER" id="PTHR43863:SF2">
    <property type="entry name" value="MALTASE-GLUCOAMYLASE"/>
    <property type="match status" value="1"/>
</dbReference>